<keyword evidence="3" id="KW-1185">Reference proteome</keyword>
<evidence type="ECO:0000256" key="1">
    <source>
        <dbReference type="SAM" id="Phobius"/>
    </source>
</evidence>
<accession>A0ABS6IDH9</accession>
<proteinExistence type="predicted"/>
<keyword evidence="1" id="KW-0472">Membrane</keyword>
<dbReference type="Proteomes" id="UP000824166">
    <property type="component" value="Unassembled WGS sequence"/>
</dbReference>
<reference evidence="2 3" key="1">
    <citation type="submission" date="2021-06" db="EMBL/GenBank/DDBJ databases">
        <authorList>
            <person name="Jeong J.W."/>
        </authorList>
    </citation>
    <scope>NUCLEOTIDE SEQUENCE [LARGE SCALE GENOMIC DNA]</scope>
    <source>
        <strain evidence="2 3">MMS21-TAE1-1</strain>
    </source>
</reference>
<sequence>MTAKSSKKANYWMAVPAAYGGTLAVVVITEWPWPLIAGAAFVLLLILQRFHGRAEHKAQAEPGTDSATLGLLSSTFGAAAILIHGSDIAVRAGPLLGLITFVTLHFWLARRGRIHQHASGNPELR</sequence>
<evidence type="ECO:0000313" key="2">
    <source>
        <dbReference type="EMBL" id="MBU8868429.1"/>
    </source>
</evidence>
<feature type="transmembrane region" description="Helical" evidence="1">
    <location>
        <begin position="89"/>
        <end position="109"/>
    </location>
</feature>
<organism evidence="2 3">
    <name type="scientific">Paenarthrobacter aromaticivorans</name>
    <dbReference type="NCBI Taxonomy" id="2849150"/>
    <lineage>
        <taxon>Bacteria</taxon>
        <taxon>Bacillati</taxon>
        <taxon>Actinomycetota</taxon>
        <taxon>Actinomycetes</taxon>
        <taxon>Micrococcales</taxon>
        <taxon>Micrococcaceae</taxon>
        <taxon>Paenarthrobacter</taxon>
    </lineage>
</organism>
<keyword evidence="1" id="KW-1133">Transmembrane helix</keyword>
<dbReference type="EMBL" id="JAHOPC010000014">
    <property type="protein sequence ID" value="MBU8868429.1"/>
    <property type="molecule type" value="Genomic_DNA"/>
</dbReference>
<feature type="transmembrane region" description="Helical" evidence="1">
    <location>
        <begin position="64"/>
        <end position="83"/>
    </location>
</feature>
<name>A0ABS6IDH9_9MICC</name>
<protein>
    <submittedName>
        <fullName evidence="2">Uncharacterized protein</fullName>
    </submittedName>
</protein>
<keyword evidence="1" id="KW-0812">Transmembrane</keyword>
<dbReference type="RefSeq" id="WP_216926546.1">
    <property type="nucleotide sequence ID" value="NZ_JAHOPC010000014.1"/>
</dbReference>
<evidence type="ECO:0000313" key="3">
    <source>
        <dbReference type="Proteomes" id="UP000824166"/>
    </source>
</evidence>
<gene>
    <name evidence="2" type="ORF">KSW38_19225</name>
</gene>
<comment type="caution">
    <text evidence="2">The sequence shown here is derived from an EMBL/GenBank/DDBJ whole genome shotgun (WGS) entry which is preliminary data.</text>
</comment>